<dbReference type="Gene3D" id="1.20.1440.60">
    <property type="entry name" value="23S rRNA-intervening sequence"/>
    <property type="match status" value="1"/>
</dbReference>
<dbReference type="RefSeq" id="WP_068846660.1">
    <property type="nucleotide sequence ID" value="NZ_LYDR01000040.1"/>
</dbReference>
<comment type="caution">
    <text evidence="1">The sequence shown here is derived from an EMBL/GenBank/DDBJ whole genome shotgun (WGS) entry which is preliminary data.</text>
</comment>
<dbReference type="AlphaFoldDB" id="A0A1C3EMH5"/>
<dbReference type="Pfam" id="PF05635">
    <property type="entry name" value="23S_rRNA_IVP"/>
    <property type="match status" value="1"/>
</dbReference>
<dbReference type="Proteomes" id="UP000094828">
    <property type="component" value="Unassembled WGS sequence"/>
</dbReference>
<dbReference type="EMBL" id="LYDR01000040">
    <property type="protein sequence ID" value="ODA34453.1"/>
    <property type="molecule type" value="Genomic_DNA"/>
</dbReference>
<keyword evidence="2" id="KW-1185">Reference proteome</keyword>
<dbReference type="InterPro" id="IPR036583">
    <property type="entry name" value="23S_rRNA_IVS_sf"/>
</dbReference>
<proteinExistence type="predicted"/>
<dbReference type="STRING" id="1841610.A6X21_17420"/>
<dbReference type="PANTHER" id="PTHR38471:SF2">
    <property type="entry name" value="FOUR HELIX BUNDLE PROTEIN"/>
    <property type="match status" value="1"/>
</dbReference>
<reference evidence="1 2" key="1">
    <citation type="submission" date="2016-05" db="EMBL/GenBank/DDBJ databases">
        <title>Genomic and physiological characterization of Planctopirus sp. isolated from fresh water lake.</title>
        <authorList>
            <person name="Subhash Y."/>
            <person name="Ramana C."/>
        </authorList>
    </citation>
    <scope>NUCLEOTIDE SEQUENCE [LARGE SCALE GENOMIC DNA]</scope>
    <source>
        <strain evidence="1 2">JC280</strain>
    </source>
</reference>
<dbReference type="SUPFAM" id="SSF158446">
    <property type="entry name" value="IVS-encoded protein-like"/>
    <property type="match status" value="1"/>
</dbReference>
<sequence>MRTRYQKLRVYILSEKLSDSIWEVVAEWKTFERSTIGGQLVRAADSIGANLAEGAGRGTTKDNCRFIRIARGSLHETQHWLRRAYFRKLLKEEEIAELKMILDELAPKLNAYLNSISKRPFTKPDKPSQDIVLE</sequence>
<evidence type="ECO:0000313" key="2">
    <source>
        <dbReference type="Proteomes" id="UP000094828"/>
    </source>
</evidence>
<name>A0A1C3EMH5_9PLAN</name>
<dbReference type="NCBIfam" id="TIGR02436">
    <property type="entry name" value="four helix bundle protein"/>
    <property type="match status" value="1"/>
</dbReference>
<evidence type="ECO:0000313" key="1">
    <source>
        <dbReference type="EMBL" id="ODA34453.1"/>
    </source>
</evidence>
<dbReference type="PANTHER" id="PTHR38471">
    <property type="entry name" value="FOUR HELIX BUNDLE PROTEIN"/>
    <property type="match status" value="1"/>
</dbReference>
<dbReference type="InterPro" id="IPR012657">
    <property type="entry name" value="23S_rRNA-intervening_sequence"/>
</dbReference>
<organism evidence="1 2">
    <name type="scientific">Planctopirus hydrillae</name>
    <dbReference type="NCBI Taxonomy" id="1841610"/>
    <lineage>
        <taxon>Bacteria</taxon>
        <taxon>Pseudomonadati</taxon>
        <taxon>Planctomycetota</taxon>
        <taxon>Planctomycetia</taxon>
        <taxon>Planctomycetales</taxon>
        <taxon>Planctomycetaceae</taxon>
        <taxon>Planctopirus</taxon>
    </lineage>
</organism>
<evidence type="ECO:0008006" key="3">
    <source>
        <dbReference type="Google" id="ProtNLM"/>
    </source>
</evidence>
<dbReference type="OrthoDB" id="276165at2"/>
<gene>
    <name evidence="1" type="ORF">A6X21_17420</name>
</gene>
<protein>
    <recommendedName>
        <fullName evidence="3">Four helix bundle protein</fullName>
    </recommendedName>
</protein>
<accession>A0A1C3EMH5</accession>